<protein>
    <submittedName>
        <fullName evidence="2">Uncharacterized protein</fullName>
    </submittedName>
</protein>
<dbReference type="STRING" id="221988.MS1234"/>
<dbReference type="EMBL" id="AE016827">
    <property type="protein sequence ID" value="AAU37841.1"/>
    <property type="molecule type" value="Genomic_DNA"/>
</dbReference>
<evidence type="ECO:0000313" key="4">
    <source>
        <dbReference type="Proteomes" id="UP000000607"/>
    </source>
</evidence>
<accession>Q65Q86</accession>
<dbReference type="HOGENOM" id="CLU_3329788_0_0_6"/>
<dbReference type="EMBL" id="AE016827">
    <property type="protein sequence ID" value="AAU38874.1"/>
    <property type="molecule type" value="Genomic_DNA"/>
</dbReference>
<name>Q65Q86_MANSM</name>
<gene>
    <name evidence="1" type="ordered locus">MS1234</name>
    <name evidence="2" type="ordered locus">MS2267</name>
    <name evidence="3" type="ordered locus">MS2297</name>
</gene>
<organism evidence="2 4">
    <name type="scientific">Mannheimia succiniciproducens (strain KCTC 0769BP / MBEL55E)</name>
    <dbReference type="NCBI Taxonomy" id="221988"/>
    <lineage>
        <taxon>Bacteria</taxon>
        <taxon>Pseudomonadati</taxon>
        <taxon>Pseudomonadota</taxon>
        <taxon>Gammaproteobacteria</taxon>
        <taxon>Pasteurellales</taxon>
        <taxon>Pasteurellaceae</taxon>
        <taxon>Basfia</taxon>
    </lineage>
</organism>
<dbReference type="KEGG" id="msu:MS2267"/>
<proteinExistence type="predicted"/>
<evidence type="ECO:0000313" key="3">
    <source>
        <dbReference type="EMBL" id="AAU38904.1"/>
    </source>
</evidence>
<dbReference type="KEGG" id="msu:MS2297"/>
<dbReference type="AlphaFoldDB" id="Q65Q86"/>
<dbReference type="KEGG" id="msu:MS1234"/>
<dbReference type="Proteomes" id="UP000000607">
    <property type="component" value="Chromosome"/>
</dbReference>
<reference evidence="2 4" key="1">
    <citation type="journal article" date="2004" name="Nat. Biotechnol.">
        <title>The genome sequence of the capnophilic rumen bacterium Mannheimia succiniciproducens.</title>
        <authorList>
            <person name="Hong S.H."/>
            <person name="Kim J.S."/>
            <person name="Lee S.Y."/>
            <person name="In Y.H."/>
            <person name="Choi S.S."/>
            <person name="Rih J.-K."/>
            <person name="Kim C.H."/>
            <person name="Jeong H."/>
            <person name="Hur C.G."/>
            <person name="Kim J.J."/>
        </authorList>
    </citation>
    <scope>NUCLEOTIDE SEQUENCE [LARGE SCALE GENOMIC DNA]</scope>
    <source>
        <strain evidence="4">KCTC 0769BP / MBEL55E</strain>
        <strain evidence="2">MBEL55E</strain>
    </source>
</reference>
<sequence>MKMNKKFAQIVKNPAFRNMVLKTIFNVTNVMSATKYLR</sequence>
<evidence type="ECO:0000313" key="2">
    <source>
        <dbReference type="EMBL" id="AAU38874.1"/>
    </source>
</evidence>
<dbReference type="EMBL" id="AE016827">
    <property type="protein sequence ID" value="AAU38904.1"/>
    <property type="molecule type" value="Genomic_DNA"/>
</dbReference>
<evidence type="ECO:0000313" key="1">
    <source>
        <dbReference type="EMBL" id="AAU37841.1"/>
    </source>
</evidence>
<keyword evidence="4" id="KW-1185">Reference proteome</keyword>